<dbReference type="AlphaFoldDB" id="A0A8H3E5M9"/>
<evidence type="ECO:0000313" key="1">
    <source>
        <dbReference type="EMBL" id="CAE7183802.1"/>
    </source>
</evidence>
<gene>
    <name evidence="1" type="ORF">RDB_LOCUS120128</name>
</gene>
<evidence type="ECO:0008006" key="3">
    <source>
        <dbReference type="Google" id="ProtNLM"/>
    </source>
</evidence>
<dbReference type="Proteomes" id="UP000663827">
    <property type="component" value="Unassembled WGS sequence"/>
</dbReference>
<dbReference type="Gene3D" id="1.10.510.10">
    <property type="entry name" value="Transferase(Phosphotransferase) domain 1"/>
    <property type="match status" value="1"/>
</dbReference>
<evidence type="ECO:0000313" key="2">
    <source>
        <dbReference type="Proteomes" id="UP000663827"/>
    </source>
</evidence>
<protein>
    <recommendedName>
        <fullName evidence="3">Protein kinase domain-containing protein</fullName>
    </recommendedName>
</protein>
<dbReference type="InterPro" id="IPR011009">
    <property type="entry name" value="Kinase-like_dom_sf"/>
</dbReference>
<organism evidence="1 2">
    <name type="scientific">Rhizoctonia solani</name>
    <dbReference type="NCBI Taxonomy" id="456999"/>
    <lineage>
        <taxon>Eukaryota</taxon>
        <taxon>Fungi</taxon>
        <taxon>Dikarya</taxon>
        <taxon>Basidiomycota</taxon>
        <taxon>Agaricomycotina</taxon>
        <taxon>Agaricomycetes</taxon>
        <taxon>Cantharellales</taxon>
        <taxon>Ceratobasidiaceae</taxon>
        <taxon>Rhizoctonia</taxon>
    </lineage>
</organism>
<comment type="caution">
    <text evidence="1">The sequence shown here is derived from an EMBL/GenBank/DDBJ whole genome shotgun (WGS) entry which is preliminary data.</text>
</comment>
<sequence length="600" mass="67090">MVNFYLNCFILGDKSCEPIPVKTSPDHKILELIQDIIEAYGALVGNIRLVNVELFKVDLSAEYDDLAGIQVPSGRLRLINSVKDYWENLMDLDITRVHVLVKADVVPVIDRAQSQYESQRESDGPTSPVSSAIKQLSLPAEHDKTAKGFQNAPSASDAAVHAEFKEQQNKGDIPIYNGRPLRLTEIPIQLFHPAFDLFEAKLNVSAGPTARDYQAVESLLIGSQELYDTDTTRWRVISGLLSAMLGYPIDSINRGETGGVVVFSKKYSIRKAYGVIIEVKNEIGTGSSDPWIQGAQSYSRYWSQEEMTELRLATRCPSLIISIAGPWMCVSGAVYLDHVVVQPLTEYVWMGVHPQRDNRLVRMTQLFNAVSQTIASLSDYYAPFITKASSLPIDHQRFFPHINRIAGPNGPLEFTYNHKIGDSKIIRPVFEATAQDGSTVVVKFAQSYNFKAHKLLAEQALAPVLLSQNEERVCGGFFMVVMELSGTSLDNYPELEQSTLEKVRNDIKKALEILHKNSLVFGDLRPPNVLITRTDNGSLRGQLVDFDWCGIEGKANYPVGMNQGRTLGWATGVEKGALLSRLHDEYMFENLFEDCYIFLR</sequence>
<accession>A0A8H3E5M9</accession>
<proteinExistence type="predicted"/>
<dbReference type="SUPFAM" id="SSF56112">
    <property type="entry name" value="Protein kinase-like (PK-like)"/>
    <property type="match status" value="1"/>
</dbReference>
<dbReference type="EMBL" id="CAJNJQ010002744">
    <property type="protein sequence ID" value="CAE7183802.1"/>
    <property type="molecule type" value="Genomic_DNA"/>
</dbReference>
<name>A0A8H3E5M9_9AGAM</name>
<reference evidence="1" key="1">
    <citation type="submission" date="2021-01" db="EMBL/GenBank/DDBJ databases">
        <authorList>
            <person name="Kaushik A."/>
        </authorList>
    </citation>
    <scope>NUCLEOTIDE SEQUENCE</scope>
    <source>
        <strain evidence="1">AG5</strain>
    </source>
</reference>